<evidence type="ECO:0000313" key="1">
    <source>
        <dbReference type="EMBL" id="KAK9933106.1"/>
    </source>
</evidence>
<reference evidence="1 2" key="1">
    <citation type="journal article" date="2023" name="G3 (Bethesda)">
        <title>A chromosome-length genome assembly and annotation of blackberry (Rubus argutus, cv. 'Hillquist').</title>
        <authorList>
            <person name="Bruna T."/>
            <person name="Aryal R."/>
            <person name="Dudchenko O."/>
            <person name="Sargent D.J."/>
            <person name="Mead D."/>
            <person name="Buti M."/>
            <person name="Cavallini A."/>
            <person name="Hytonen T."/>
            <person name="Andres J."/>
            <person name="Pham M."/>
            <person name="Weisz D."/>
            <person name="Mascagni F."/>
            <person name="Usai G."/>
            <person name="Natali L."/>
            <person name="Bassil N."/>
            <person name="Fernandez G.E."/>
            <person name="Lomsadze A."/>
            <person name="Armour M."/>
            <person name="Olukolu B."/>
            <person name="Poorten T."/>
            <person name="Britton C."/>
            <person name="Davik J."/>
            <person name="Ashrafi H."/>
            <person name="Aiden E.L."/>
            <person name="Borodovsky M."/>
            <person name="Worthington M."/>
        </authorList>
    </citation>
    <scope>NUCLEOTIDE SEQUENCE [LARGE SCALE GENOMIC DNA]</scope>
    <source>
        <strain evidence="1">PI 553951</strain>
    </source>
</reference>
<comment type="caution">
    <text evidence="1">The sequence shown here is derived from an EMBL/GenBank/DDBJ whole genome shotgun (WGS) entry which is preliminary data.</text>
</comment>
<dbReference type="Proteomes" id="UP001457282">
    <property type="component" value="Unassembled WGS sequence"/>
</dbReference>
<protein>
    <submittedName>
        <fullName evidence="1">Uncharacterized protein</fullName>
    </submittedName>
</protein>
<keyword evidence="2" id="KW-1185">Reference proteome</keyword>
<name>A0AAW1X802_RUBAR</name>
<gene>
    <name evidence="1" type="ORF">M0R45_020315</name>
</gene>
<organism evidence="1 2">
    <name type="scientific">Rubus argutus</name>
    <name type="common">Southern blackberry</name>
    <dbReference type="NCBI Taxonomy" id="59490"/>
    <lineage>
        <taxon>Eukaryota</taxon>
        <taxon>Viridiplantae</taxon>
        <taxon>Streptophyta</taxon>
        <taxon>Embryophyta</taxon>
        <taxon>Tracheophyta</taxon>
        <taxon>Spermatophyta</taxon>
        <taxon>Magnoliopsida</taxon>
        <taxon>eudicotyledons</taxon>
        <taxon>Gunneridae</taxon>
        <taxon>Pentapetalae</taxon>
        <taxon>rosids</taxon>
        <taxon>fabids</taxon>
        <taxon>Rosales</taxon>
        <taxon>Rosaceae</taxon>
        <taxon>Rosoideae</taxon>
        <taxon>Rosoideae incertae sedis</taxon>
        <taxon>Rubus</taxon>
    </lineage>
</organism>
<evidence type="ECO:0000313" key="2">
    <source>
        <dbReference type="Proteomes" id="UP001457282"/>
    </source>
</evidence>
<dbReference type="EMBL" id="JBEDUW010000004">
    <property type="protein sequence ID" value="KAK9933106.1"/>
    <property type="molecule type" value="Genomic_DNA"/>
</dbReference>
<accession>A0AAW1X802</accession>
<dbReference type="AlphaFoldDB" id="A0AAW1X802"/>
<proteinExistence type="predicted"/>
<sequence length="86" mass="9499">MQGPVCDLQEQRGAATGQRRRCCRARGCGSERRKITAAVVDWRYARVIEDRRCWVCTAVIDESEMGAEEENGPNGRGAAAVVMVDL</sequence>